<feature type="region of interest" description="Disordered" evidence="9">
    <location>
        <begin position="1"/>
        <end position="108"/>
    </location>
</feature>
<organism evidence="10 11">
    <name type="scientific">Lepeophtheirus salmonis</name>
    <name type="common">Salmon louse</name>
    <name type="synonym">Caligus salmonis</name>
    <dbReference type="NCBI Taxonomy" id="72036"/>
    <lineage>
        <taxon>Eukaryota</taxon>
        <taxon>Metazoa</taxon>
        <taxon>Ecdysozoa</taxon>
        <taxon>Arthropoda</taxon>
        <taxon>Crustacea</taxon>
        <taxon>Multicrustacea</taxon>
        <taxon>Hexanauplia</taxon>
        <taxon>Copepoda</taxon>
        <taxon>Siphonostomatoida</taxon>
        <taxon>Caligidae</taxon>
        <taxon>Lepeophtheirus</taxon>
    </lineage>
</organism>
<feature type="region of interest" description="Disordered" evidence="9">
    <location>
        <begin position="1193"/>
        <end position="1213"/>
    </location>
</feature>
<name>A0A7R8H4B7_LEPSM</name>
<dbReference type="Proteomes" id="UP000675881">
    <property type="component" value="Chromosome 14"/>
</dbReference>
<evidence type="ECO:0000256" key="8">
    <source>
        <dbReference type="SAM" id="Coils"/>
    </source>
</evidence>
<feature type="coiled-coil region" evidence="8">
    <location>
        <begin position="290"/>
        <end position="317"/>
    </location>
</feature>
<evidence type="ECO:0000256" key="1">
    <source>
        <dbReference type="ARBA" id="ARBA00004308"/>
    </source>
</evidence>
<dbReference type="InterPro" id="IPR011993">
    <property type="entry name" value="PH-like_dom_sf"/>
</dbReference>
<dbReference type="Gene3D" id="1.10.357.50">
    <property type="match status" value="1"/>
</dbReference>
<dbReference type="OrthoDB" id="10063282at2759"/>
<dbReference type="PANTHER" id="PTHR12166:SF8">
    <property type="entry name" value="CALCIUM-DEPENDENT SECRETION ACTIVATOR"/>
    <property type="match status" value="1"/>
</dbReference>
<dbReference type="InterPro" id="IPR014770">
    <property type="entry name" value="Munc13_1"/>
</dbReference>
<keyword evidence="5" id="KW-0446">Lipid-binding</keyword>
<dbReference type="InterPro" id="IPR057457">
    <property type="entry name" value="CAPS_C2"/>
</dbReference>
<dbReference type="PROSITE" id="PS51258">
    <property type="entry name" value="MHD1"/>
    <property type="match status" value="1"/>
</dbReference>
<dbReference type="InterPro" id="IPR033227">
    <property type="entry name" value="CAPS"/>
</dbReference>
<keyword evidence="8" id="KW-0175">Coiled coil</keyword>
<feature type="compositionally biased region" description="Polar residues" evidence="9">
    <location>
        <begin position="45"/>
        <end position="88"/>
    </location>
</feature>
<evidence type="ECO:0000313" key="11">
    <source>
        <dbReference type="Proteomes" id="UP000675881"/>
    </source>
</evidence>
<dbReference type="InterPro" id="IPR010439">
    <property type="entry name" value="MUN_dom"/>
</dbReference>
<proteinExistence type="predicted"/>
<feature type="compositionally biased region" description="Low complexity" evidence="9">
    <location>
        <begin position="1201"/>
        <end position="1213"/>
    </location>
</feature>
<evidence type="ECO:0000256" key="5">
    <source>
        <dbReference type="ARBA" id="ARBA00023121"/>
    </source>
</evidence>
<keyword evidence="4" id="KW-0770">Synapse</keyword>
<evidence type="ECO:0000313" key="10">
    <source>
        <dbReference type="EMBL" id="CAF2854865.1"/>
    </source>
</evidence>
<dbReference type="FunFam" id="1.10.357.50:FF:000002">
    <property type="entry name" value="calcium-dependent secretion activator 2 isoform X7"/>
    <property type="match status" value="1"/>
</dbReference>
<dbReference type="SMART" id="SM01145">
    <property type="entry name" value="DUF1041"/>
    <property type="match status" value="1"/>
</dbReference>
<feature type="compositionally biased region" description="Basic and acidic residues" evidence="9">
    <location>
        <begin position="89"/>
        <end position="108"/>
    </location>
</feature>
<gene>
    <name evidence="10" type="ORF">LSAA_5174</name>
</gene>
<dbReference type="GO" id="GO:0098793">
    <property type="term" value="C:presynapse"/>
    <property type="evidence" value="ECO:0007669"/>
    <property type="project" value="GOC"/>
</dbReference>
<dbReference type="SUPFAM" id="SSF50729">
    <property type="entry name" value="PH domain-like"/>
    <property type="match status" value="1"/>
</dbReference>
<dbReference type="GO" id="GO:0012505">
    <property type="term" value="C:endomembrane system"/>
    <property type="evidence" value="ECO:0007669"/>
    <property type="project" value="UniProtKB-SubCell"/>
</dbReference>
<dbReference type="Pfam" id="PF25341">
    <property type="entry name" value="C2_CAPS"/>
    <property type="match status" value="1"/>
</dbReference>
<dbReference type="EMBL" id="HG994593">
    <property type="protein sequence ID" value="CAF2854865.1"/>
    <property type="molecule type" value="Genomic_DNA"/>
</dbReference>
<sequence length="1359" mass="152849">MLEPSSSEEEDEDVLASQGYNNASSMGKGGPGGISGPGGGHLEVPNSSSTVPRSNSPMSTLENGSAKSSTTPGQGKTDRNGSPSPSLTSDKHLTEAELNEKHEREEEDRKMRIQLYVFVLRSIAYPFNAKQPSDMNRRHLKVTKDKLDKMKTQGEAFLRGETQIPSDDAFHDTVQIYMDVFLRSDRVAQIVNGGALSQHDCREVFRHQIEKRIRTLPEIDGLSKETVVTSWLAKYDALMKDEDTRRPGQRPSTAMLGNEIMTKEQLYDLFQQILNVKKFEHQLLYNAMQLESTDEQAAAIRRELDARQEKVTEMERNRKLMPKFVLKEMEILYIEELNSSINTLKSNLESLPVQKGPTSDSKLGLPKFKKKRSSVLSRSSTSISRNDEDEPVISSLSKSDVVLSFQIEVVVLEVRNLKSLPSTRVIYCTMEVDGDFTTTHPLPIVKVKLNTVNPGMLSLDDKEMGRVIIHPTPLSSKAPECIVDTLSQYTFAICSYKPKKSDPGERMQLDGYTVDYIEPAGAMFFHMNLEGGKFFFNTVREGDSVLFATEDESDAHNWVMAFYRATGQAHKPTPPVSTGKSISPAAKAQGADADRARKHGMEEYIAAEPITYDHDKHFSYLQAKALDWRLLDPFASLGWFTPGQIFVLDEYCARYGVRGYAFCASHVHGNRSDGVGTVTQEEKETFNEIKERLRVLLEHQITNFRFCFPFGRPEGALKATLSLLERVLMKDIATPVPQAEVRGVIKTCLENAALVNYERLSEEARIEADLNSNQEELIGEIIIPPSKKLEDLIRLTEHCVDLLRQNEEFYAEEPAFAWFSDLLVEHSEIFWSLFGVDMDTILAEQPPDTWDSFPLFQILNDYLKEDDNLKNGKFHKHIRDTFAPQVVRYVDLMESSIAQSIHKGFEKERWEIKGNGCATSEDLFWKLDALQSFIRDLHWPDPEFASHLNSRLKLMACDMIESCIQRTDASFQNHLKKGILLNPTDYILPSEICAMVNVVIDAKNQSYKLCSVDGMGHKYHTKIDEIIERTLSSMKVGLVSKLVSVLESVLSKLGRYDEGSVIGSILSFTNKHNVTGTGSDLGKQYMSFIRANMDQIAKKISDDLWVLNVMERWHGEQVQMLCTWLTDRLDRSLHPYQCTCLAHIVKTIRGESEAIGVCKNNLKTRLYQSVVERLTTEYHQLAKKGKIELANPLHYGGPQNTNSSTSSGSTTITTVSTPKIYNEYELQGVEEDKLNSQHWQAITQRMTTEEAACVLTGAEAEENNGDFNDDESDSGKVPPNPIAAAGAVKDALATGGVDKVADIGKQSAVKLGGMMTKGLEYYRGHRLLTNEQKTDQKEQEINIDKRRNFNASVSVEVTL</sequence>
<evidence type="ECO:0000256" key="9">
    <source>
        <dbReference type="SAM" id="MobiDB-lite"/>
    </source>
</evidence>
<dbReference type="Pfam" id="PF06292">
    <property type="entry name" value="MUN"/>
    <property type="match status" value="1"/>
</dbReference>
<feature type="region of interest" description="Disordered" evidence="9">
    <location>
        <begin position="571"/>
        <end position="590"/>
    </location>
</feature>
<dbReference type="GO" id="GO:0016079">
    <property type="term" value="P:synaptic vesicle exocytosis"/>
    <property type="evidence" value="ECO:0007669"/>
    <property type="project" value="InterPro"/>
</dbReference>
<feature type="compositionally biased region" description="Acidic residues" evidence="9">
    <location>
        <begin position="1"/>
        <end position="14"/>
    </location>
</feature>
<dbReference type="PANTHER" id="PTHR12166">
    <property type="entry name" value="CALCIUM-DEPENDENT SECRETION ACTIVATOR"/>
    <property type="match status" value="1"/>
</dbReference>
<evidence type="ECO:0000256" key="4">
    <source>
        <dbReference type="ARBA" id="ARBA00023018"/>
    </source>
</evidence>
<evidence type="ECO:0000256" key="7">
    <source>
        <dbReference type="ARBA" id="ARBA00034103"/>
    </source>
</evidence>
<protein>
    <submittedName>
        <fullName evidence="10">CADPS</fullName>
    </submittedName>
</protein>
<dbReference type="GO" id="GO:0046872">
    <property type="term" value="F:metal ion binding"/>
    <property type="evidence" value="ECO:0007669"/>
    <property type="project" value="UniProtKB-KW"/>
</dbReference>
<keyword evidence="11" id="KW-1185">Reference proteome</keyword>
<keyword evidence="6" id="KW-0472">Membrane</keyword>
<evidence type="ECO:0000256" key="2">
    <source>
        <dbReference type="ARBA" id="ARBA00022448"/>
    </source>
</evidence>
<evidence type="ECO:0000256" key="6">
    <source>
        <dbReference type="ARBA" id="ARBA00023136"/>
    </source>
</evidence>
<keyword evidence="3" id="KW-0479">Metal-binding</keyword>
<accession>A0A7R8H4B7</accession>
<comment type="subcellular location">
    <subcellularLocation>
        <location evidence="1">Endomembrane system</location>
    </subcellularLocation>
    <subcellularLocation>
        <location evidence="7">Synapse</location>
    </subcellularLocation>
</comment>
<dbReference type="GO" id="GO:0008289">
    <property type="term" value="F:lipid binding"/>
    <property type="evidence" value="ECO:0007669"/>
    <property type="project" value="UniProtKB-KW"/>
</dbReference>
<keyword evidence="2" id="KW-0813">Transport</keyword>
<evidence type="ECO:0000256" key="3">
    <source>
        <dbReference type="ARBA" id="ARBA00022723"/>
    </source>
</evidence>
<dbReference type="Gene3D" id="2.30.29.30">
    <property type="entry name" value="Pleckstrin-homology domain (PH domain)/Phosphotyrosine-binding domain (PTB)"/>
    <property type="match status" value="1"/>
</dbReference>
<dbReference type="GO" id="GO:1990504">
    <property type="term" value="P:dense core granule exocytosis"/>
    <property type="evidence" value="ECO:0007669"/>
    <property type="project" value="InterPro"/>
</dbReference>
<feature type="compositionally biased region" description="Gly residues" evidence="9">
    <location>
        <begin position="27"/>
        <end position="41"/>
    </location>
</feature>
<reference evidence="10" key="1">
    <citation type="submission" date="2021-02" db="EMBL/GenBank/DDBJ databases">
        <authorList>
            <person name="Bekaert M."/>
        </authorList>
    </citation>
    <scope>NUCLEOTIDE SEQUENCE</scope>
    <source>
        <strain evidence="10">IoA-00</strain>
    </source>
</reference>